<evidence type="ECO:0000259" key="1">
    <source>
        <dbReference type="Pfam" id="PF07727"/>
    </source>
</evidence>
<evidence type="ECO:0000313" key="2">
    <source>
        <dbReference type="EMBL" id="CAK7932316.1"/>
    </source>
</evidence>
<protein>
    <recommendedName>
        <fullName evidence="1">Reverse transcriptase Ty1/copia-type domain-containing protein</fullName>
    </recommendedName>
</protein>
<accession>A0AAV1UBZ0</accession>
<gene>
    <name evidence="2" type="ORF">PM001_LOCUS17466</name>
</gene>
<dbReference type="Pfam" id="PF07727">
    <property type="entry name" value="RVT_2"/>
    <property type="match status" value="1"/>
</dbReference>
<comment type="caution">
    <text evidence="2">The sequence shown here is derived from an EMBL/GenBank/DDBJ whole genome shotgun (WGS) entry which is preliminary data.</text>
</comment>
<evidence type="ECO:0000313" key="3">
    <source>
        <dbReference type="Proteomes" id="UP001162060"/>
    </source>
</evidence>
<reference evidence="2" key="1">
    <citation type="submission" date="2024-01" db="EMBL/GenBank/DDBJ databases">
        <authorList>
            <person name="Webb A."/>
        </authorList>
    </citation>
    <scope>NUCLEOTIDE SEQUENCE</scope>
    <source>
        <strain evidence="2">Pm1</strain>
    </source>
</reference>
<feature type="domain" description="Reverse transcriptase Ty1/copia-type" evidence="1">
    <location>
        <begin position="11"/>
        <end position="118"/>
    </location>
</feature>
<dbReference type="AlphaFoldDB" id="A0AAV1UBZ0"/>
<name>A0AAV1UBZ0_9STRA</name>
<dbReference type="Proteomes" id="UP001162060">
    <property type="component" value="Unassembled WGS sequence"/>
</dbReference>
<proteinExistence type="predicted"/>
<dbReference type="EMBL" id="CAKLBY020000189">
    <property type="protein sequence ID" value="CAK7932316.1"/>
    <property type="molecule type" value="Genomic_DNA"/>
</dbReference>
<sequence length="136" mass="15462">MTKELTASESNGVWTVMVPPKNLHVLHNKWAFKTKTDADEIVEWNKDILVLCGNEQLLGIELTLNFAAVTELDTVKVILVLSSRWNLLSRHGRFLNAYVKEKKEKDLNIYMKVPSGMHGVEASWTFLESTFTLEVG</sequence>
<dbReference type="InterPro" id="IPR013103">
    <property type="entry name" value="RVT_2"/>
</dbReference>
<organism evidence="2 3">
    <name type="scientific">Peronospora matthiolae</name>
    <dbReference type="NCBI Taxonomy" id="2874970"/>
    <lineage>
        <taxon>Eukaryota</taxon>
        <taxon>Sar</taxon>
        <taxon>Stramenopiles</taxon>
        <taxon>Oomycota</taxon>
        <taxon>Peronosporomycetes</taxon>
        <taxon>Peronosporales</taxon>
        <taxon>Peronosporaceae</taxon>
        <taxon>Peronospora</taxon>
    </lineage>
</organism>